<reference evidence="1 2" key="1">
    <citation type="submission" date="2023-05" db="EMBL/GenBank/DDBJ databases">
        <title>Lysobacter sp. strain LF1 Genome sequencing and assembly.</title>
        <authorList>
            <person name="Jung Y."/>
        </authorList>
    </citation>
    <scope>NUCLEOTIDE SEQUENCE [LARGE SCALE GENOMIC DNA]</scope>
    <source>
        <strain evidence="1 2">LF1</strain>
    </source>
</reference>
<protein>
    <submittedName>
        <fullName evidence="1">Uncharacterized protein</fullName>
    </submittedName>
</protein>
<gene>
    <name evidence="1" type="ORF">QLQ15_02025</name>
</gene>
<dbReference type="Proteomes" id="UP001321580">
    <property type="component" value="Unassembled WGS sequence"/>
</dbReference>
<organism evidence="1 2">
    <name type="scientific">Lysobacter stagni</name>
    <dbReference type="NCBI Taxonomy" id="3045172"/>
    <lineage>
        <taxon>Bacteria</taxon>
        <taxon>Pseudomonadati</taxon>
        <taxon>Pseudomonadota</taxon>
        <taxon>Gammaproteobacteria</taxon>
        <taxon>Lysobacterales</taxon>
        <taxon>Lysobacteraceae</taxon>
        <taxon>Lysobacter</taxon>
    </lineage>
</organism>
<sequence>MSARTSNRFPLTHWNAQELADAVPLRLFELIDFDADVAHAANHTAPTRPQWRQGFIATAALPALVRVR</sequence>
<comment type="caution">
    <text evidence="1">The sequence shown here is derived from an EMBL/GenBank/DDBJ whole genome shotgun (WGS) entry which is preliminary data.</text>
</comment>
<dbReference type="RefSeq" id="WP_283211193.1">
    <property type="nucleotide sequence ID" value="NZ_JASGBI010000001.1"/>
</dbReference>
<evidence type="ECO:0000313" key="2">
    <source>
        <dbReference type="Proteomes" id="UP001321580"/>
    </source>
</evidence>
<name>A0ABT6XC21_9GAMM</name>
<evidence type="ECO:0000313" key="1">
    <source>
        <dbReference type="EMBL" id="MDI9237685.1"/>
    </source>
</evidence>
<accession>A0ABT6XC21</accession>
<proteinExistence type="predicted"/>
<dbReference type="EMBL" id="JASGBI010000001">
    <property type="protein sequence ID" value="MDI9237685.1"/>
    <property type="molecule type" value="Genomic_DNA"/>
</dbReference>
<keyword evidence="2" id="KW-1185">Reference proteome</keyword>